<dbReference type="EMBL" id="JAOPGA020000114">
    <property type="protein sequence ID" value="KAL0476908.1"/>
    <property type="molecule type" value="Genomic_DNA"/>
</dbReference>
<name>A0AAW2YIV2_9EUKA</name>
<protein>
    <submittedName>
        <fullName evidence="2">Uncharacterized protein</fullName>
    </submittedName>
</protein>
<evidence type="ECO:0000313" key="2">
    <source>
        <dbReference type="EMBL" id="KAL0476908.1"/>
    </source>
</evidence>
<dbReference type="AlphaFoldDB" id="A0AAW2YIV2"/>
<gene>
    <name evidence="2" type="ORF">AKO1_004299</name>
</gene>
<proteinExistence type="predicted"/>
<comment type="caution">
    <text evidence="2">The sequence shown here is derived from an EMBL/GenBank/DDBJ whole genome shotgun (WGS) entry which is preliminary data.</text>
</comment>
<reference evidence="2 3" key="1">
    <citation type="submission" date="2024-03" db="EMBL/GenBank/DDBJ databases">
        <title>The Acrasis kona genome and developmental transcriptomes reveal deep origins of eukaryotic multicellular pathways.</title>
        <authorList>
            <person name="Sheikh S."/>
            <person name="Fu C.-J."/>
            <person name="Brown M.W."/>
            <person name="Baldauf S.L."/>
        </authorList>
    </citation>
    <scope>NUCLEOTIDE SEQUENCE [LARGE SCALE GENOMIC DNA]</scope>
    <source>
        <strain evidence="2 3">ATCC MYA-3509</strain>
    </source>
</reference>
<feature type="region of interest" description="Disordered" evidence="1">
    <location>
        <begin position="244"/>
        <end position="280"/>
    </location>
</feature>
<dbReference type="Proteomes" id="UP001431209">
    <property type="component" value="Unassembled WGS sequence"/>
</dbReference>
<evidence type="ECO:0000256" key="1">
    <source>
        <dbReference type="SAM" id="MobiDB-lite"/>
    </source>
</evidence>
<feature type="compositionally biased region" description="Acidic residues" evidence="1">
    <location>
        <begin position="103"/>
        <end position="123"/>
    </location>
</feature>
<organism evidence="2 3">
    <name type="scientific">Acrasis kona</name>
    <dbReference type="NCBI Taxonomy" id="1008807"/>
    <lineage>
        <taxon>Eukaryota</taxon>
        <taxon>Discoba</taxon>
        <taxon>Heterolobosea</taxon>
        <taxon>Tetramitia</taxon>
        <taxon>Eutetramitia</taxon>
        <taxon>Acrasidae</taxon>
        <taxon>Acrasis</taxon>
    </lineage>
</organism>
<accession>A0AAW2YIV2</accession>
<keyword evidence="3" id="KW-1185">Reference proteome</keyword>
<sequence length="280" mass="32656">MFDLYPKGFAQHTNEGVENLHCKIELLKKLTSASGDFSIWAQIIILILRPILIRKKHGMKWRNCPGTIKSRNEKNRIDGIIRLNHIMLHNFLVTVSNHKVETESDGEDTSYPDNYVFDEENENDTSARDDAEEIFNMRQKKTQITSMTLNFFKVPKDSGRKRFCWKSWKTVPTGIQCSINHAQDDNCNGNTCNYKGITEEKLCYQWHKQVQDYLIDNNLYSEEFELNDDTIELGEFCSKDIDEYTETSDDEDDEDFVLENTEDEYDSELDIDNVDVGDDD</sequence>
<feature type="region of interest" description="Disordered" evidence="1">
    <location>
        <begin position="102"/>
        <end position="123"/>
    </location>
</feature>
<evidence type="ECO:0000313" key="3">
    <source>
        <dbReference type="Proteomes" id="UP001431209"/>
    </source>
</evidence>